<dbReference type="AlphaFoldDB" id="R0I2F2"/>
<accession>R0I2F2</accession>
<dbReference type="Proteomes" id="UP000029121">
    <property type="component" value="Unassembled WGS sequence"/>
</dbReference>
<dbReference type="KEGG" id="crb:17900105"/>
<organism evidence="6 7">
    <name type="scientific">Capsella rubella</name>
    <dbReference type="NCBI Taxonomy" id="81985"/>
    <lineage>
        <taxon>Eukaryota</taxon>
        <taxon>Viridiplantae</taxon>
        <taxon>Streptophyta</taxon>
        <taxon>Embryophyta</taxon>
        <taxon>Tracheophyta</taxon>
        <taxon>Spermatophyta</taxon>
        <taxon>Magnoliopsida</taxon>
        <taxon>eudicotyledons</taxon>
        <taxon>Gunneridae</taxon>
        <taxon>Pentapetalae</taxon>
        <taxon>rosids</taxon>
        <taxon>malvids</taxon>
        <taxon>Brassicales</taxon>
        <taxon>Brassicaceae</taxon>
        <taxon>Camelineae</taxon>
        <taxon>Capsella</taxon>
    </lineage>
</organism>
<evidence type="ECO:0000313" key="6">
    <source>
        <dbReference type="EMBL" id="EOA36419.1"/>
    </source>
</evidence>
<dbReference type="EMBL" id="KB870805">
    <property type="protein sequence ID" value="EOA36419.1"/>
    <property type="molecule type" value="Genomic_DNA"/>
</dbReference>
<protein>
    <submittedName>
        <fullName evidence="6">Uncharacterized protein</fullName>
    </submittedName>
</protein>
<sequence>MKKQPKPCSFLFHVSLFSALLVFLLISFALTASYKRKSGIVNGLGCHKRILASNFDFTPFLKNKNRDRTQQQRQSQNLAGTVTGSWYNDEERIVPSGPNPLHH</sequence>
<evidence type="ECO:0000256" key="5">
    <source>
        <dbReference type="SAM" id="MobiDB-lite"/>
    </source>
</evidence>
<dbReference type="PANTHER" id="PTHR34359">
    <property type="entry name" value="CLAVATA3/ESR (CLE)-RELATED PROTEIN 10"/>
    <property type="match status" value="1"/>
</dbReference>
<dbReference type="GO" id="GO:0030154">
    <property type="term" value="P:cell differentiation"/>
    <property type="evidence" value="ECO:0007669"/>
    <property type="project" value="UniProtKB-KW"/>
</dbReference>
<comment type="similarity">
    <text evidence="1">Belongs to the CLV3/ESR signal peptide family.</text>
</comment>
<dbReference type="STRING" id="81985.R0I2F2"/>
<feature type="compositionally biased region" description="Polar residues" evidence="5">
    <location>
        <begin position="71"/>
        <end position="86"/>
    </location>
</feature>
<evidence type="ECO:0000256" key="4">
    <source>
        <dbReference type="ARBA" id="ARBA00023278"/>
    </source>
</evidence>
<dbReference type="InterPro" id="IPR039618">
    <property type="entry name" value="CLE9-13"/>
</dbReference>
<dbReference type="OrthoDB" id="753861at2759"/>
<feature type="region of interest" description="Disordered" evidence="5">
    <location>
        <begin position="63"/>
        <end position="103"/>
    </location>
</feature>
<evidence type="ECO:0000313" key="7">
    <source>
        <dbReference type="Proteomes" id="UP000029121"/>
    </source>
</evidence>
<dbReference type="PANTHER" id="PTHR34359:SF27">
    <property type="entry name" value="CLAVATA3_ESR (CLE)-RELATED PROTEIN 11-RELATED"/>
    <property type="match status" value="1"/>
</dbReference>
<keyword evidence="4" id="KW-0379">Hydroxylation</keyword>
<keyword evidence="2" id="KW-0217">Developmental protein</keyword>
<name>R0I2F2_9BRAS</name>
<proteinExistence type="inferred from homology"/>
<reference evidence="7" key="1">
    <citation type="journal article" date="2013" name="Nat. Genet.">
        <title>The Capsella rubella genome and the genomic consequences of rapid mating system evolution.</title>
        <authorList>
            <person name="Slotte T."/>
            <person name="Hazzouri K.M."/>
            <person name="Agren J.A."/>
            <person name="Koenig D."/>
            <person name="Maumus F."/>
            <person name="Guo Y.L."/>
            <person name="Steige K."/>
            <person name="Platts A.E."/>
            <person name="Escobar J.S."/>
            <person name="Newman L.K."/>
            <person name="Wang W."/>
            <person name="Mandakova T."/>
            <person name="Vello E."/>
            <person name="Smith L.M."/>
            <person name="Henz S.R."/>
            <person name="Steffen J."/>
            <person name="Takuno S."/>
            <person name="Brandvain Y."/>
            <person name="Coop G."/>
            <person name="Andolfatto P."/>
            <person name="Hu T.T."/>
            <person name="Blanchette M."/>
            <person name="Clark R.M."/>
            <person name="Quesneville H."/>
            <person name="Nordborg M."/>
            <person name="Gaut B.S."/>
            <person name="Lysak M.A."/>
            <person name="Jenkins J."/>
            <person name="Grimwood J."/>
            <person name="Chapman J."/>
            <person name="Prochnik S."/>
            <person name="Shu S."/>
            <person name="Rokhsar D."/>
            <person name="Schmutz J."/>
            <person name="Weigel D."/>
            <person name="Wright S.I."/>
        </authorList>
    </citation>
    <scope>NUCLEOTIDE SEQUENCE [LARGE SCALE GENOMIC DNA]</scope>
    <source>
        <strain evidence="7">cv. Monte Gargano</strain>
    </source>
</reference>
<keyword evidence="7" id="KW-1185">Reference proteome</keyword>
<evidence type="ECO:0000256" key="2">
    <source>
        <dbReference type="ARBA" id="ARBA00022473"/>
    </source>
</evidence>
<keyword evidence="3" id="KW-0221">Differentiation</keyword>
<gene>
    <name evidence="6" type="ORF">CARUB_v10010923mg</name>
</gene>
<evidence type="ECO:0000256" key="3">
    <source>
        <dbReference type="ARBA" id="ARBA00022782"/>
    </source>
</evidence>
<evidence type="ECO:0000256" key="1">
    <source>
        <dbReference type="ARBA" id="ARBA00005416"/>
    </source>
</evidence>